<dbReference type="RefSeq" id="WP_324184950.1">
    <property type="nucleotide sequence ID" value="NZ_JAYKOO010000003.1"/>
</dbReference>
<gene>
    <name evidence="2" type="ORF">GAO09_01360</name>
</gene>
<dbReference type="Pfam" id="PF05016">
    <property type="entry name" value="ParE_toxin"/>
    <property type="match status" value="1"/>
</dbReference>
<dbReference type="Proteomes" id="UP000435138">
    <property type="component" value="Unassembled WGS sequence"/>
</dbReference>
<dbReference type="InterPro" id="IPR035093">
    <property type="entry name" value="RelE/ParE_toxin_dom_sf"/>
</dbReference>
<dbReference type="InterPro" id="IPR007712">
    <property type="entry name" value="RelE/ParE_toxin"/>
</dbReference>
<evidence type="ECO:0000313" key="3">
    <source>
        <dbReference type="Proteomes" id="UP000435138"/>
    </source>
</evidence>
<evidence type="ECO:0000256" key="1">
    <source>
        <dbReference type="ARBA" id="ARBA00022649"/>
    </source>
</evidence>
<keyword evidence="3" id="KW-1185">Reference proteome</keyword>
<comment type="caution">
    <text evidence="2">The sequence shown here is derived from an EMBL/GenBank/DDBJ whole genome shotgun (WGS) entry which is preliminary data.</text>
</comment>
<keyword evidence="1" id="KW-1277">Toxin-antitoxin system</keyword>
<dbReference type="Gene3D" id="3.30.2310.20">
    <property type="entry name" value="RelE-like"/>
    <property type="match status" value="1"/>
</dbReference>
<dbReference type="EMBL" id="WIXI01000022">
    <property type="protein sequence ID" value="MQY44721.1"/>
    <property type="molecule type" value="Genomic_DNA"/>
</dbReference>
<dbReference type="AlphaFoldDB" id="A0A6A8A7C4"/>
<proteinExistence type="predicted"/>
<evidence type="ECO:0000313" key="2">
    <source>
        <dbReference type="EMBL" id="MQY44721.1"/>
    </source>
</evidence>
<sequence>MTKRGTYRLSVWARADIIDILAETEDRFGGAARDRYQKLLVTALRDLADDPERIGCHWRPELGDSVSSYHLRHSGKRARHETGIVKHPRHLVLYRVLNPELISIGRILHDAMELERHLPPDYGAY</sequence>
<accession>A0A6A8A7C4</accession>
<reference evidence="2 3" key="1">
    <citation type="submission" date="2019-11" db="EMBL/GenBank/DDBJ databases">
        <title>Genome analysis of Rhizobacterium cereale a novel genus and species isolated from maize roots in North Spain.</title>
        <authorList>
            <person name="Menendez E."/>
            <person name="Flores-Felix J.D."/>
            <person name="Ramirez-Bahena M.-H."/>
            <person name="Igual J.M."/>
            <person name="Garcia-Fraile P."/>
            <person name="Peix A."/>
            <person name="Velazquez E."/>
        </authorList>
    </citation>
    <scope>NUCLEOTIDE SEQUENCE [LARGE SCALE GENOMIC DNA]</scope>
    <source>
        <strain evidence="2 3">RZME27</strain>
    </source>
</reference>
<organism evidence="2 3">
    <name type="scientific">Endobacterium cereale</name>
    <dbReference type="NCBI Taxonomy" id="2663029"/>
    <lineage>
        <taxon>Bacteria</taxon>
        <taxon>Pseudomonadati</taxon>
        <taxon>Pseudomonadota</taxon>
        <taxon>Alphaproteobacteria</taxon>
        <taxon>Hyphomicrobiales</taxon>
        <taxon>Rhizobiaceae</taxon>
        <taxon>Endobacterium</taxon>
    </lineage>
</organism>
<protein>
    <submittedName>
        <fullName evidence="2">Type II toxin-antitoxin system RelE/ParE family toxin</fullName>
    </submittedName>
</protein>
<name>A0A6A8A7C4_9HYPH</name>